<keyword evidence="1" id="KW-0378">Hydrolase</keyword>
<dbReference type="AlphaFoldDB" id="D2KFP1"/>
<dbReference type="GO" id="GO:0016787">
    <property type="term" value="F:hydrolase activity"/>
    <property type="evidence" value="ECO:0007669"/>
    <property type="project" value="UniProtKB-KW"/>
</dbReference>
<evidence type="ECO:0000256" key="1">
    <source>
        <dbReference type="ARBA" id="ARBA00022801"/>
    </source>
</evidence>
<dbReference type="InterPro" id="IPR010520">
    <property type="entry name" value="FrsA-like"/>
</dbReference>
<protein>
    <submittedName>
        <fullName evidence="2">Esterase</fullName>
    </submittedName>
</protein>
<accession>D2KFP1</accession>
<organism evidence="2">
    <name type="scientific">Cellulosilyticum ruminicola</name>
    <dbReference type="NCBI Taxonomy" id="425254"/>
    <lineage>
        <taxon>Bacteria</taxon>
        <taxon>Bacillati</taxon>
        <taxon>Bacillota</taxon>
        <taxon>Clostridia</taxon>
        <taxon>Lachnospirales</taxon>
        <taxon>Cellulosilyticaceae</taxon>
        <taxon>Cellulosilyticum</taxon>
    </lineage>
</organism>
<sequence length="373" mass="43426">MAWSLKDMMQPVIARLFIYGMNPIELEHVFKTLEEVPLLNVLTLEQKWVELWETRAQKFRKRAEEAEEKGNLRSAKTFRKYVVQFDYAQFLINSNEIDFKKAIYERFERDYEKYTKYLSGKVEKVAIPFKEDKKLVGYLHLPKVVKEKYPCMILFPGEGSCKEELNTLAREFAARGIVALAWDGPGTGNSLFKESIKTGFDNLEQSFKTVFEWLKNIAYIDAARIGCCGLCMGGGYAYFASAHNTEIKCCINLFPLFMTQVDDTKIPRWMINSKWTNYQRDLEYAALMNEMKALEEGAVACSYLLVESMYENWMPQEAVTKLYDKAKGHKEMIRVEEEPVFSNGETRLHTMPVGEQMHWLKHAIADWAVEQFK</sequence>
<dbReference type="ESTHER" id="9firm-d2kfp1">
    <property type="family name" value="Duf_1100-S"/>
</dbReference>
<proteinExistence type="predicted"/>
<evidence type="ECO:0000313" key="2">
    <source>
        <dbReference type="EMBL" id="ACZ98643.1"/>
    </source>
</evidence>
<feature type="non-terminal residue" evidence="2">
    <location>
        <position position="373"/>
    </location>
</feature>
<dbReference type="PANTHER" id="PTHR22946:SF12">
    <property type="entry name" value="CONIDIAL PIGMENT BIOSYNTHESIS PROTEIN AYG1 (AFU_ORTHOLOGUE AFUA_2G17550)"/>
    <property type="match status" value="1"/>
</dbReference>
<reference evidence="2" key="1">
    <citation type="journal article" date="2010" name="Appl. Environ. Microbiol.">
        <title>Cellulosilyticum ruminicola, a newly described rumen bacterium that possesses redundant fibrolytic-protein-encoding genes and degrades lignocellulose with multiple carbohydrate- borne fibrolytic enzymes.</title>
        <authorList>
            <person name="Cai S."/>
            <person name="Li J."/>
            <person name="Hu F.Z."/>
            <person name="Zhang K."/>
            <person name="Luo Y."/>
            <person name="Janto B."/>
            <person name="Boissy R."/>
            <person name="Ehrlich G."/>
            <person name="Dong X."/>
        </authorList>
    </citation>
    <scope>NUCLEOTIDE SEQUENCE</scope>
    <source>
        <strain evidence="2">CGMCC 1.5065</strain>
    </source>
</reference>
<dbReference type="Gene3D" id="3.40.50.1820">
    <property type="entry name" value="alpha/beta hydrolase"/>
    <property type="match status" value="1"/>
</dbReference>
<dbReference type="InterPro" id="IPR029058">
    <property type="entry name" value="AB_hydrolase_fold"/>
</dbReference>
<name>D2KFP1_9FIRM</name>
<dbReference type="PANTHER" id="PTHR22946">
    <property type="entry name" value="DIENELACTONE HYDROLASE DOMAIN-CONTAINING PROTEIN-RELATED"/>
    <property type="match status" value="1"/>
</dbReference>
<dbReference type="Pfam" id="PF06500">
    <property type="entry name" value="FrsA-like"/>
    <property type="match status" value="1"/>
</dbReference>
<dbReference type="SUPFAM" id="SSF53474">
    <property type="entry name" value="alpha/beta-Hydrolases"/>
    <property type="match status" value="1"/>
</dbReference>
<dbReference type="EMBL" id="GU211319">
    <property type="protein sequence ID" value="ACZ98643.1"/>
    <property type="molecule type" value="Genomic_DNA"/>
</dbReference>
<dbReference type="InterPro" id="IPR050261">
    <property type="entry name" value="FrsA_esterase"/>
</dbReference>